<name>A0A8H5MQ75_9HYPO</name>
<reference evidence="1 2" key="1">
    <citation type="submission" date="2020-05" db="EMBL/GenBank/DDBJ databases">
        <title>Identification and distribution of gene clusters putatively required for synthesis of sphingolipid metabolism inhibitors in phylogenetically diverse species of the filamentous fungus Fusarium.</title>
        <authorList>
            <person name="Kim H.-S."/>
            <person name="Busman M."/>
            <person name="Brown D.W."/>
            <person name="Divon H."/>
            <person name="Uhlig S."/>
            <person name="Proctor R.H."/>
        </authorList>
    </citation>
    <scope>NUCLEOTIDE SEQUENCE [LARGE SCALE GENOMIC DNA]</scope>
    <source>
        <strain evidence="1 2">NRRL 53147</strain>
    </source>
</reference>
<evidence type="ECO:0000313" key="1">
    <source>
        <dbReference type="EMBL" id="KAF5538371.1"/>
    </source>
</evidence>
<dbReference type="EMBL" id="JAAOAM010000220">
    <property type="protein sequence ID" value="KAF5538371.1"/>
    <property type="molecule type" value="Genomic_DNA"/>
</dbReference>
<comment type="caution">
    <text evidence="1">The sequence shown here is derived from an EMBL/GenBank/DDBJ whole genome shotgun (WGS) entry which is preliminary data.</text>
</comment>
<sequence>MSGQGQFSTARQAANAHTNSDEVLMDEYGTGSGTDVLYTVGLATCVRVAITGTYPAGSRGHGGNDRFLAHISETEPHAALQGLINSVNEAKRNGMKVDKARVVVGDYSLNPGFPNNAKEEANDQDQDEFTAKVGGSILALVGGSGSKKLKRKTHAEKKVYELRIDGHKRIHFKWGEGATYEKSDSEED</sequence>
<accession>A0A8H5MQ75</accession>
<evidence type="ECO:0000313" key="2">
    <source>
        <dbReference type="Proteomes" id="UP000522262"/>
    </source>
</evidence>
<proteinExistence type="predicted"/>
<dbReference type="AlphaFoldDB" id="A0A8H5MQ75"/>
<organism evidence="1 2">
    <name type="scientific">Fusarium mexicanum</name>
    <dbReference type="NCBI Taxonomy" id="751941"/>
    <lineage>
        <taxon>Eukaryota</taxon>
        <taxon>Fungi</taxon>
        <taxon>Dikarya</taxon>
        <taxon>Ascomycota</taxon>
        <taxon>Pezizomycotina</taxon>
        <taxon>Sordariomycetes</taxon>
        <taxon>Hypocreomycetidae</taxon>
        <taxon>Hypocreales</taxon>
        <taxon>Nectriaceae</taxon>
        <taxon>Fusarium</taxon>
        <taxon>Fusarium fujikuroi species complex</taxon>
    </lineage>
</organism>
<keyword evidence="2" id="KW-1185">Reference proteome</keyword>
<gene>
    <name evidence="1" type="ORF">FMEXI_9469</name>
</gene>
<dbReference type="Proteomes" id="UP000522262">
    <property type="component" value="Unassembled WGS sequence"/>
</dbReference>
<protein>
    <submittedName>
        <fullName evidence="1">Uncharacterized protein</fullName>
    </submittedName>
</protein>